<dbReference type="Gene3D" id="3.40.630.30">
    <property type="match status" value="1"/>
</dbReference>
<evidence type="ECO:0000256" key="1">
    <source>
        <dbReference type="ARBA" id="ARBA00009342"/>
    </source>
</evidence>
<dbReference type="EMBL" id="CP137892">
    <property type="protein sequence ID" value="WPC06944.1"/>
    <property type="molecule type" value="Genomic_DNA"/>
</dbReference>
<dbReference type="InterPro" id="IPR000182">
    <property type="entry name" value="GNAT_dom"/>
</dbReference>
<comment type="similarity">
    <text evidence="1">Belongs to the acetyltransferase family. GNAT subfamily.</text>
</comment>
<accession>A0ABZ0Q0H8</accession>
<dbReference type="SUPFAM" id="SSF55729">
    <property type="entry name" value="Acyl-CoA N-acyltransferases (Nat)"/>
    <property type="match status" value="1"/>
</dbReference>
<dbReference type="PANTHER" id="PTHR36449">
    <property type="entry name" value="ACETYLTRANSFERASE-RELATED"/>
    <property type="match status" value="1"/>
</dbReference>
<protein>
    <submittedName>
        <fullName evidence="8">GNAT family N-acetyltransferase</fullName>
    </submittedName>
</protein>
<evidence type="ECO:0000256" key="4">
    <source>
        <dbReference type="ARBA" id="ARBA00022679"/>
    </source>
</evidence>
<keyword evidence="3" id="KW-1277">Toxin-antitoxin system</keyword>
<evidence type="ECO:0000256" key="5">
    <source>
        <dbReference type="ARBA" id="ARBA00023315"/>
    </source>
</evidence>
<dbReference type="RefSeq" id="WP_318646119.1">
    <property type="nucleotide sequence ID" value="NZ_CP137892.1"/>
</dbReference>
<evidence type="ECO:0000313" key="8">
    <source>
        <dbReference type="EMBL" id="WPC06944.1"/>
    </source>
</evidence>
<proteinExistence type="inferred from homology"/>
<feature type="domain" description="N-acetyltransferase" evidence="7">
    <location>
        <begin position="31"/>
        <end position="143"/>
    </location>
</feature>
<evidence type="ECO:0000256" key="2">
    <source>
        <dbReference type="ARBA" id="ARBA00022491"/>
    </source>
</evidence>
<evidence type="ECO:0000256" key="3">
    <source>
        <dbReference type="ARBA" id="ARBA00022649"/>
    </source>
</evidence>
<keyword evidence="5" id="KW-0012">Acyltransferase</keyword>
<dbReference type="Pfam" id="PF00583">
    <property type="entry name" value="Acetyltransf_1"/>
    <property type="match status" value="1"/>
</dbReference>
<keyword evidence="4" id="KW-0808">Transferase</keyword>
<organism evidence="8 9">
    <name type="scientific">Pseudomonas benzenivorans</name>
    <dbReference type="NCBI Taxonomy" id="556533"/>
    <lineage>
        <taxon>Bacteria</taxon>
        <taxon>Pseudomonadati</taxon>
        <taxon>Pseudomonadota</taxon>
        <taxon>Gammaproteobacteria</taxon>
        <taxon>Pseudomonadales</taxon>
        <taxon>Pseudomonadaceae</taxon>
        <taxon>Pseudomonas</taxon>
    </lineage>
</organism>
<dbReference type="CDD" id="cd04301">
    <property type="entry name" value="NAT_SF"/>
    <property type="match status" value="1"/>
</dbReference>
<evidence type="ECO:0000256" key="6">
    <source>
        <dbReference type="ARBA" id="ARBA00049880"/>
    </source>
</evidence>
<dbReference type="PANTHER" id="PTHR36449:SF1">
    <property type="entry name" value="ACETYLTRANSFERASE"/>
    <property type="match status" value="1"/>
</dbReference>
<sequence>MAYITVPYDSSVDRSSFSCGEHPELDHYIAKQATQDEKRNVSRTFLLIDNGQLIGYYTIANASVLLSDLPEELVKKMPRYPLPAILLSRLAMDQSQQRKGLGKKLMLDFFQRVYEVSKLSGVAFIVVDAKDRKAADYYVGLGFTASSTGPLRLVLPVATIIKQFAKQQDQIPACVSA</sequence>
<dbReference type="InterPro" id="IPR016181">
    <property type="entry name" value="Acyl_CoA_acyltransferase"/>
</dbReference>
<comment type="catalytic activity">
    <reaction evidence="6">
        <text>glycyl-tRNA(Gly) + acetyl-CoA = N-acetylglycyl-tRNA(Gly) + CoA + H(+)</text>
        <dbReference type="Rhea" id="RHEA:81867"/>
        <dbReference type="Rhea" id="RHEA-COMP:9683"/>
        <dbReference type="Rhea" id="RHEA-COMP:19766"/>
        <dbReference type="ChEBI" id="CHEBI:15378"/>
        <dbReference type="ChEBI" id="CHEBI:57287"/>
        <dbReference type="ChEBI" id="CHEBI:57288"/>
        <dbReference type="ChEBI" id="CHEBI:78522"/>
        <dbReference type="ChEBI" id="CHEBI:232036"/>
    </reaction>
</comment>
<reference evidence="8 9" key="1">
    <citation type="submission" date="2023-11" db="EMBL/GenBank/DDBJ databases">
        <title>Complete genome of Pseudomonas benzenivorans BA3361.</title>
        <authorList>
            <person name="Shin S.Y."/>
            <person name="Song J."/>
            <person name="Kang H."/>
        </authorList>
    </citation>
    <scope>NUCLEOTIDE SEQUENCE [LARGE SCALE GENOMIC DNA]</scope>
    <source>
        <strain evidence="8 9">HNIBRBA3361</strain>
    </source>
</reference>
<evidence type="ECO:0000259" key="7">
    <source>
        <dbReference type="Pfam" id="PF00583"/>
    </source>
</evidence>
<evidence type="ECO:0000313" key="9">
    <source>
        <dbReference type="Proteomes" id="UP001305928"/>
    </source>
</evidence>
<dbReference type="Proteomes" id="UP001305928">
    <property type="component" value="Chromosome"/>
</dbReference>
<keyword evidence="9" id="KW-1185">Reference proteome</keyword>
<keyword evidence="2" id="KW-0678">Repressor</keyword>
<gene>
    <name evidence="8" type="ORF">SBP02_09400</name>
</gene>
<name>A0ABZ0Q0H8_9PSED</name>